<evidence type="ECO:0000259" key="1">
    <source>
        <dbReference type="Pfam" id="PF04536"/>
    </source>
</evidence>
<dbReference type="AlphaFoldDB" id="A0A4V3D320"/>
<sequence length="176" mass="20306">MKTDKIILGFLLLFLVSLENFSQNDSIKKQIIEIINFKNKNFPFPIGYVNDYEQIFTKEQNEKLEKLISDYEKSTTNEIAIVTISSIEPYDNINDFATDLSNDWGVGKSKKDNGLVIIISKNLRLIRISTGNNTEKILTDEICKKIIDNTMIPEFRKGEFYTGIKKGLNKLISKWK</sequence>
<protein>
    <recommendedName>
        <fullName evidence="1">TPM domain-containing protein</fullName>
    </recommendedName>
</protein>
<keyword evidence="3" id="KW-1185">Reference proteome</keyword>
<dbReference type="Gene3D" id="3.10.310.50">
    <property type="match status" value="1"/>
</dbReference>
<organism evidence="2 3">
    <name type="scientific">Tenacibaculum caenipelagi</name>
    <dbReference type="NCBI Taxonomy" id="1325435"/>
    <lineage>
        <taxon>Bacteria</taxon>
        <taxon>Pseudomonadati</taxon>
        <taxon>Bacteroidota</taxon>
        <taxon>Flavobacteriia</taxon>
        <taxon>Flavobacteriales</taxon>
        <taxon>Flavobacteriaceae</taxon>
        <taxon>Tenacibaculum</taxon>
    </lineage>
</organism>
<dbReference type="InterPro" id="IPR007621">
    <property type="entry name" value="TPM_dom"/>
</dbReference>
<evidence type="ECO:0000313" key="3">
    <source>
        <dbReference type="Proteomes" id="UP000295390"/>
    </source>
</evidence>
<dbReference type="OrthoDB" id="9810918at2"/>
<dbReference type="PANTHER" id="PTHR30373">
    <property type="entry name" value="UPF0603 PROTEIN YGCG"/>
    <property type="match status" value="1"/>
</dbReference>
<gene>
    <name evidence="2" type="ORF">DFQ07_1385</name>
</gene>
<dbReference type="Proteomes" id="UP000295390">
    <property type="component" value="Unassembled WGS sequence"/>
</dbReference>
<feature type="domain" description="TPM" evidence="1">
    <location>
        <begin position="49"/>
        <end position="172"/>
    </location>
</feature>
<dbReference type="PANTHER" id="PTHR30373:SF2">
    <property type="entry name" value="UPF0603 PROTEIN YGCG"/>
    <property type="match status" value="1"/>
</dbReference>
<proteinExistence type="predicted"/>
<dbReference type="RefSeq" id="WP_133535529.1">
    <property type="nucleotide sequence ID" value="NZ_SNYH01000003.1"/>
</dbReference>
<evidence type="ECO:0000313" key="2">
    <source>
        <dbReference type="EMBL" id="TDQ27534.1"/>
    </source>
</evidence>
<reference evidence="2 3" key="1">
    <citation type="submission" date="2019-03" db="EMBL/GenBank/DDBJ databases">
        <title>Genomic Encyclopedia of Type Strains, Phase III (KMG-III): the genomes of soil and plant-associated and newly described type strains.</title>
        <authorList>
            <person name="Whitman W."/>
        </authorList>
    </citation>
    <scope>NUCLEOTIDE SEQUENCE [LARGE SCALE GENOMIC DNA]</scope>
    <source>
        <strain evidence="2 3">CECT 8283</strain>
    </source>
</reference>
<accession>A0A4V3D320</accession>
<comment type="caution">
    <text evidence="2">The sequence shown here is derived from an EMBL/GenBank/DDBJ whole genome shotgun (WGS) entry which is preliminary data.</text>
</comment>
<dbReference type="Pfam" id="PF04536">
    <property type="entry name" value="TPM_phosphatase"/>
    <property type="match status" value="1"/>
</dbReference>
<name>A0A4V3D320_9FLAO</name>
<dbReference type="EMBL" id="SNYH01000003">
    <property type="protein sequence ID" value="TDQ27534.1"/>
    <property type="molecule type" value="Genomic_DNA"/>
</dbReference>